<dbReference type="RefSeq" id="WP_317491855.1">
    <property type="nucleotide sequence ID" value="NZ_CP136051.1"/>
</dbReference>
<protein>
    <recommendedName>
        <fullName evidence="3">Outer membrane protein beta-barrel domain-containing protein</fullName>
    </recommendedName>
</protein>
<reference evidence="1 2" key="1">
    <citation type="journal article" date="2023" name="Microbiol. Resour. Announc.">
        <title>Complete Genome Sequence of Imperialibacter roseus strain P4T.</title>
        <authorList>
            <person name="Tizabi D.R."/>
            <person name="Bachvaroff T."/>
            <person name="Hill R.T."/>
        </authorList>
    </citation>
    <scope>NUCLEOTIDE SEQUENCE [LARGE SCALE GENOMIC DNA]</scope>
    <source>
        <strain evidence="1 2">P4T</strain>
    </source>
</reference>
<sequence length="373" mass="42917">MKLFKLIFILFGVWILCAETALGQKPGFVPPPRRKSSDLYRNPVRVMLNQFSITGTTGYGLVMYSHELNNVYFYQSQSNQIIVPIVEGEPAPTGVIAGNSNWFNRSTYGDTLDLTNYFEVPYRPLDEPVFNPELRREFSMATDTMPLKFRSLSHSIPIGVVVHFNYLNFRAGAGATFERQYFTSFKPTTFKETIRPFEPEVSPVFFQRYFATVGYKFYDFWSYSFAGEAQIGVLRGGGKIKGEQPIYDYAVIQRGAFFNLGISIEKNLSEYFRVIVKPSFDYHTFNTNLTEAGIAIPHKQQTFFIQAGVSINIPDIRRCPLPSCAIQLKHAHNGNNEIVRGQPITKHQNPKMGQNHRKLFRYKWKNRNKIEPY</sequence>
<evidence type="ECO:0000313" key="2">
    <source>
        <dbReference type="Proteomes" id="UP001302349"/>
    </source>
</evidence>
<gene>
    <name evidence="1" type="ORF">RT717_11360</name>
</gene>
<dbReference type="EMBL" id="CP136051">
    <property type="protein sequence ID" value="WOK09235.1"/>
    <property type="molecule type" value="Genomic_DNA"/>
</dbReference>
<evidence type="ECO:0008006" key="3">
    <source>
        <dbReference type="Google" id="ProtNLM"/>
    </source>
</evidence>
<keyword evidence="2" id="KW-1185">Reference proteome</keyword>
<proteinExistence type="predicted"/>
<evidence type="ECO:0000313" key="1">
    <source>
        <dbReference type="EMBL" id="WOK09235.1"/>
    </source>
</evidence>
<organism evidence="1 2">
    <name type="scientific">Imperialibacter roseus</name>
    <dbReference type="NCBI Taxonomy" id="1324217"/>
    <lineage>
        <taxon>Bacteria</taxon>
        <taxon>Pseudomonadati</taxon>
        <taxon>Bacteroidota</taxon>
        <taxon>Cytophagia</taxon>
        <taxon>Cytophagales</taxon>
        <taxon>Flammeovirgaceae</taxon>
        <taxon>Imperialibacter</taxon>
    </lineage>
</organism>
<name>A0ABZ0IZ60_9BACT</name>
<accession>A0ABZ0IZ60</accession>
<dbReference type="Proteomes" id="UP001302349">
    <property type="component" value="Chromosome"/>
</dbReference>